<dbReference type="STRING" id="1295533.A0A1E3HMC9"/>
<name>A0A1E3HMC9_9TREE</name>
<evidence type="ECO:0000256" key="5">
    <source>
        <dbReference type="ARBA" id="ARBA00022786"/>
    </source>
</evidence>
<evidence type="ECO:0000256" key="3">
    <source>
        <dbReference type="ARBA" id="ARBA00012759"/>
    </source>
</evidence>
<evidence type="ECO:0000256" key="7">
    <source>
        <dbReference type="ARBA" id="ARBA00022807"/>
    </source>
</evidence>
<feature type="compositionally biased region" description="Low complexity" evidence="8">
    <location>
        <begin position="16"/>
        <end position="28"/>
    </location>
</feature>
<evidence type="ECO:0000256" key="2">
    <source>
        <dbReference type="ARBA" id="ARBA00009085"/>
    </source>
</evidence>
<dbReference type="InterPro" id="IPR038765">
    <property type="entry name" value="Papain-like_cys_pep_sf"/>
</dbReference>
<organism evidence="10 11">
    <name type="scientific">Cryptococcus amylolentus CBS 6039</name>
    <dbReference type="NCBI Taxonomy" id="1295533"/>
    <lineage>
        <taxon>Eukaryota</taxon>
        <taxon>Fungi</taxon>
        <taxon>Dikarya</taxon>
        <taxon>Basidiomycota</taxon>
        <taxon>Agaricomycotina</taxon>
        <taxon>Tremellomycetes</taxon>
        <taxon>Tremellales</taxon>
        <taxon>Cryptococcaceae</taxon>
        <taxon>Cryptococcus</taxon>
    </lineage>
</organism>
<dbReference type="GO" id="GO:0016579">
    <property type="term" value="P:protein deubiquitination"/>
    <property type="evidence" value="ECO:0007669"/>
    <property type="project" value="InterPro"/>
</dbReference>
<dbReference type="GO" id="GO:0004843">
    <property type="term" value="F:cysteine-type deubiquitinase activity"/>
    <property type="evidence" value="ECO:0007669"/>
    <property type="project" value="UniProtKB-EC"/>
</dbReference>
<gene>
    <name evidence="10" type="ORF">L202_04678</name>
</gene>
<evidence type="ECO:0000256" key="4">
    <source>
        <dbReference type="ARBA" id="ARBA00022670"/>
    </source>
</evidence>
<dbReference type="PANTHER" id="PTHR21646">
    <property type="entry name" value="UBIQUITIN CARBOXYL-TERMINAL HYDROLASE"/>
    <property type="match status" value="1"/>
</dbReference>
<dbReference type="RefSeq" id="XP_018992743.1">
    <property type="nucleotide sequence ID" value="XM_019138800.1"/>
</dbReference>
<dbReference type="SUPFAM" id="SSF143791">
    <property type="entry name" value="DUSP-like"/>
    <property type="match status" value="1"/>
</dbReference>
<dbReference type="InterPro" id="IPR035927">
    <property type="entry name" value="DUSP-like_sf"/>
</dbReference>
<dbReference type="OrthoDB" id="292964at2759"/>
<comment type="caution">
    <text evidence="10">The sequence shown here is derived from an EMBL/GenBank/DDBJ whole genome shotgun (WGS) entry which is preliminary data.</text>
</comment>
<dbReference type="PROSITE" id="PS00972">
    <property type="entry name" value="USP_1"/>
    <property type="match status" value="1"/>
</dbReference>
<dbReference type="EC" id="3.4.19.12" evidence="3"/>
<dbReference type="Pfam" id="PF00443">
    <property type="entry name" value="UCH"/>
    <property type="match status" value="1"/>
</dbReference>
<feature type="region of interest" description="Disordered" evidence="8">
    <location>
        <begin position="1"/>
        <end position="89"/>
    </location>
</feature>
<evidence type="ECO:0000313" key="11">
    <source>
        <dbReference type="Proteomes" id="UP000094065"/>
    </source>
</evidence>
<dbReference type="CDD" id="cd02674">
    <property type="entry name" value="Peptidase_C19R"/>
    <property type="match status" value="1"/>
</dbReference>
<dbReference type="EMBL" id="AWGJ01000007">
    <property type="protein sequence ID" value="ODN77507.1"/>
    <property type="molecule type" value="Genomic_DNA"/>
</dbReference>
<keyword evidence="5" id="KW-0833">Ubl conjugation pathway</keyword>
<comment type="catalytic activity">
    <reaction evidence="1">
        <text>Thiol-dependent hydrolysis of ester, thioester, amide, peptide and isopeptide bonds formed by the C-terminal Gly of ubiquitin (a 76-residue protein attached to proteins as an intracellular targeting signal).</text>
        <dbReference type="EC" id="3.4.19.12"/>
    </reaction>
</comment>
<dbReference type="Gene3D" id="3.90.70.10">
    <property type="entry name" value="Cysteine proteinases"/>
    <property type="match status" value="2"/>
</dbReference>
<evidence type="ECO:0000256" key="1">
    <source>
        <dbReference type="ARBA" id="ARBA00000707"/>
    </source>
</evidence>
<reference evidence="10 11" key="1">
    <citation type="submission" date="2016-06" db="EMBL/GenBank/DDBJ databases">
        <title>Evolution of pathogenesis and genome organization in the Tremellales.</title>
        <authorList>
            <person name="Cuomo C."/>
            <person name="Litvintseva A."/>
            <person name="Heitman J."/>
            <person name="Chen Y."/>
            <person name="Sun S."/>
            <person name="Springer D."/>
            <person name="Dromer F."/>
            <person name="Young S."/>
            <person name="Zeng Q."/>
            <person name="Chapman S."/>
            <person name="Gujja S."/>
            <person name="Saif S."/>
            <person name="Birren B."/>
        </authorList>
    </citation>
    <scope>NUCLEOTIDE SEQUENCE [LARGE SCALE GENOMIC DNA]</scope>
    <source>
        <strain evidence="10 11">CBS 6039</strain>
    </source>
</reference>
<evidence type="ECO:0000256" key="6">
    <source>
        <dbReference type="ARBA" id="ARBA00022801"/>
    </source>
</evidence>
<dbReference type="GO" id="GO:0006508">
    <property type="term" value="P:proteolysis"/>
    <property type="evidence" value="ECO:0007669"/>
    <property type="project" value="UniProtKB-KW"/>
</dbReference>
<keyword evidence="11" id="KW-1185">Reference proteome</keyword>
<feature type="compositionally biased region" description="Basic and acidic residues" evidence="8">
    <location>
        <begin position="1246"/>
        <end position="1258"/>
    </location>
</feature>
<sequence>MSQPPTLTPNLKRARSSSQLSSPDSTSSPKRAASEDPSEPTRFLTADSNMIPGSSPLRLDTADEESTRSWVEQTGQVRLDSEGDAEGDGNATIIAESQEPLPVVSQSEWKQRVNDVLENLPPPFKHYERYYILPQLILKKLQQLAFGEPSDASLSPDELLEAMQKLVPDQSAESFWVIRSERGAEGAKLIGKGEQEDVWALGDAEENVDYVFIPEATWLKVVEWFGPYQGPSLPRYCVPPDNIEVQPATIRLFIVFPESTTSPTSDEASQTILMCPSTTPIKVFESFADHVATQKLGESRFTGQWGSRLWKVEKSGDNDETLLKAGSLEITPKTLIATKGELIDTSAAEADLAETVLGISKSQIIAIEFGKVAEGSTAPTWSVDVGTDKQAIEKSSKPAPLFSKPAMFGGTSSAATAGVETRSQTKPKEGKGLFGLQNLGNTCFMNSAVQCLSNTPELSQYFLAGVYNDELNRDNPLGMSGQIAEAFGQVIENLWAAQSNSYASYSPRQLKWTTAKFASQFAGYGQHDTQEFIAFLLDGLHEDLNRIIKKPYIEKPDWVPGGGNKELASLGRDCWEGYKKRNDSVIVDLFQGQLKSTLVCPECTKESITFDPFMYLTVPLPIAQHRQFKGIFVPRDTEKGPTPFQILIPQNAAFSQIKDKLGALFGCKANNIVGLDLWKNRPYAWWRDPDHNSECKDNDVAVFYEFEPTVNVVATRKAVGTTPADASGSFTVPVYTFKTIENTRGGYRIGDSPSDTHMTPFFITLSKADATDPVKVREAIMRGYNRFMRENKKGEIYVVASSAQARAASPEDEDGPVTEIHMNGDQATIVEVPTTQTAEQDTPVKIVEVPAEDGDHLEVDPATAPTSGNVTGLHMNGSSTSLASLTSARSAAASVSSTAGKLVPRADLFKVYVADPAGDLSYSNFRNSLAKPKQEVAGLYDQEISAACKNWSLLESRKKKSKRHMVNRLATGFSAMIGGSNTSNTSAAGSEDEAIDGSTDPKLSPAKAAKLKLKEEKAKLVVRPGEGIFCEWSPRDFAEWLDHDAVEDKFVDPAIGRELAKKNAGKQITIEDCLDEFSKEETLGDDDLWYCPVCKKHQAATKKLEIHKAPDILVICIKRFGSSRRMNDKLDNLVKFPIDGLDLEDRIGERQLAKTLKVDGENVTEHGIEESDEALLYDLYAVDNHFGGMGGGHYTAFCRNRVDGEWYNYDDSRVSKTDASAVQSRAAYLLFYRRRTTRPIGGVSRVKAEEAIRKRAEDAPEPEAGPSGPTMHMPGYLPLNPDAAIDEELPSYPSGPPDTSLDVDSSEDEAEHSLSRASTRAAAGLPDVDAGNYSSFTTSQLGFGNSVSWGGSNGSNRASQYSNNVGFLNGIAGSQYPAPAGTELPYLSDTYASGPSTTPTGDETLDSVMTDAGAVGEEGVSSTDASTLAGDEQMVDQEMDIAENVSASEIPTDRKAKVD</sequence>
<keyword evidence="4" id="KW-0645">Protease</keyword>
<accession>A0A1E3HMC9</accession>
<evidence type="ECO:0000256" key="8">
    <source>
        <dbReference type="SAM" id="MobiDB-lite"/>
    </source>
</evidence>
<keyword evidence="7" id="KW-0788">Thiol protease</keyword>
<dbReference type="PROSITE" id="PS00973">
    <property type="entry name" value="USP_2"/>
    <property type="match status" value="1"/>
</dbReference>
<protein>
    <recommendedName>
        <fullName evidence="3">ubiquitinyl hydrolase 1</fullName>
        <ecNumber evidence="3">3.4.19.12</ecNumber>
    </recommendedName>
</protein>
<dbReference type="InterPro" id="IPR050185">
    <property type="entry name" value="Ub_carboxyl-term_hydrolase"/>
</dbReference>
<dbReference type="InterPro" id="IPR018200">
    <property type="entry name" value="USP_CS"/>
</dbReference>
<feature type="region of interest" description="Disordered" evidence="8">
    <location>
        <begin position="980"/>
        <end position="1001"/>
    </location>
</feature>
<feature type="region of interest" description="Disordered" evidence="8">
    <location>
        <begin position="1245"/>
        <end position="1321"/>
    </location>
</feature>
<dbReference type="InterPro" id="IPR028889">
    <property type="entry name" value="USP"/>
</dbReference>
<evidence type="ECO:0000313" key="10">
    <source>
        <dbReference type="EMBL" id="ODN77507.1"/>
    </source>
</evidence>
<comment type="similarity">
    <text evidence="2">Belongs to the peptidase C19 family.</text>
</comment>
<dbReference type="SUPFAM" id="SSF54001">
    <property type="entry name" value="Cysteine proteinases"/>
    <property type="match status" value="1"/>
</dbReference>
<dbReference type="GeneID" id="30155987"/>
<feature type="domain" description="USP" evidence="9">
    <location>
        <begin position="434"/>
        <end position="1235"/>
    </location>
</feature>
<dbReference type="PANTHER" id="PTHR21646:SF24">
    <property type="entry name" value="UBIQUITIN CARBOXYL-TERMINAL HYDROLASE"/>
    <property type="match status" value="1"/>
</dbReference>
<dbReference type="PROSITE" id="PS50235">
    <property type="entry name" value="USP_3"/>
    <property type="match status" value="1"/>
</dbReference>
<dbReference type="InterPro" id="IPR001394">
    <property type="entry name" value="Peptidase_C19_UCH"/>
</dbReference>
<proteinExistence type="inferred from homology"/>
<keyword evidence="6" id="KW-0378">Hydrolase</keyword>
<dbReference type="Proteomes" id="UP000094065">
    <property type="component" value="Unassembled WGS sequence"/>
</dbReference>
<evidence type="ECO:0000259" key="9">
    <source>
        <dbReference type="PROSITE" id="PS50235"/>
    </source>
</evidence>